<evidence type="ECO:0000259" key="6">
    <source>
        <dbReference type="PROSITE" id="PS50111"/>
    </source>
</evidence>
<dbReference type="EMBL" id="JAGGJU010000011">
    <property type="protein sequence ID" value="MBP1852309.1"/>
    <property type="molecule type" value="Genomic_DNA"/>
</dbReference>
<feature type="compositionally biased region" description="Polar residues" evidence="5">
    <location>
        <begin position="644"/>
        <end position="657"/>
    </location>
</feature>
<keyword evidence="3" id="KW-0807">Transducer</keyword>
<feature type="domain" description="HAMP" evidence="7">
    <location>
        <begin position="217"/>
        <end position="270"/>
    </location>
</feature>
<name>A0ABS4E2Z1_9HYPH</name>
<reference evidence="8 9" key="1">
    <citation type="submission" date="2021-03" db="EMBL/GenBank/DDBJ databases">
        <title>Genomic Encyclopedia of Type Strains, Phase IV (KMG-IV): sequencing the most valuable type-strain genomes for metagenomic binning, comparative biology and taxonomic classification.</title>
        <authorList>
            <person name="Goeker M."/>
        </authorList>
    </citation>
    <scope>NUCLEOTIDE SEQUENCE [LARGE SCALE GENOMIC DNA]</scope>
    <source>
        <strain evidence="8 9">DSM 21600</strain>
    </source>
</reference>
<dbReference type="SMART" id="SM00283">
    <property type="entry name" value="MA"/>
    <property type="match status" value="1"/>
</dbReference>
<organism evidence="8 9">
    <name type="scientific">Rhizobium halophytocola</name>
    <dbReference type="NCBI Taxonomy" id="735519"/>
    <lineage>
        <taxon>Bacteria</taxon>
        <taxon>Pseudomonadati</taxon>
        <taxon>Pseudomonadota</taxon>
        <taxon>Alphaproteobacteria</taxon>
        <taxon>Hyphomicrobiales</taxon>
        <taxon>Rhizobiaceae</taxon>
        <taxon>Rhizobium/Agrobacterium group</taxon>
        <taxon>Rhizobium</taxon>
    </lineage>
</organism>
<comment type="caution">
    <text evidence="8">The sequence shown here is derived from an EMBL/GenBank/DDBJ whole genome shotgun (WGS) entry which is preliminary data.</text>
</comment>
<dbReference type="CDD" id="cd06225">
    <property type="entry name" value="HAMP"/>
    <property type="match status" value="1"/>
</dbReference>
<dbReference type="InterPro" id="IPR004089">
    <property type="entry name" value="MCPsignal_dom"/>
</dbReference>
<feature type="compositionally biased region" description="Low complexity" evidence="5">
    <location>
        <begin position="664"/>
        <end position="673"/>
    </location>
</feature>
<dbReference type="PANTHER" id="PTHR43531:SF11">
    <property type="entry name" value="METHYL-ACCEPTING CHEMOTAXIS PROTEIN 3"/>
    <property type="match status" value="1"/>
</dbReference>
<sequence>MSTQHLAQGLSVKHRLMTIGGAAVVGITAMLAVGWHENAALDTALKHALSGEQAVATTNAMRLANGELVLAAMDTIIDRAERQIQPERAQIISDAIAELKAGRVQIAPFVDDLGQSDLLQTFDEDVKGLEASISVDLTRLVEQGADDEQYAVIDDVIDGAGARVKTVLEQISALARQRLQERVADATYRSSQSLNLQLRAGGLALAVLLLLQFIHSNAIVNGIRNVRAAMQNVMEGRFTETVAGTERRDEIGSMARAVDHFRQAAIDKTEIETQATADRNRNDQDRQTREATAKADAAAIKDVVDRLAVSLNRLAEGDLCATIDEPFKGDLDRLRTDFNQSTARLRTVVQEIAGNTNSIQANGQQMRSAADDLARRTEQQAAALEQTSAALNQITVTVRSSAERAEQASKMVDGAKQYAEASSEIVDNAVAAMGRIQGATGEIGKIITVIEEIAFQTNLLALNAGVEAARAGESGKGFAVVAQEVRALAGRAAEAASDVKSLVGKSNVEVTTGVDLVGNAGEALRRIGDDVLRINDHVKSIVVAARDQSTGLHEVNVAVNQMDQMTQQNAAMVEETNAASHTLAQDAESLMHLVGQFKAGDAPAQAPARARPVQALAAKASAPAASRPLGVAGSGHASHPSPARNLQESVSGVYSSSNHRKTKAAGASQAAAAEQWEEF</sequence>
<dbReference type="PANTHER" id="PTHR43531">
    <property type="entry name" value="PROTEIN ICFG"/>
    <property type="match status" value="1"/>
</dbReference>
<keyword evidence="1" id="KW-0145">Chemotaxis</keyword>
<gene>
    <name evidence="8" type="ORF">J2Z17_003766</name>
</gene>
<feature type="domain" description="HAMP" evidence="7">
    <location>
        <begin position="298"/>
        <end position="350"/>
    </location>
</feature>
<evidence type="ECO:0000313" key="9">
    <source>
        <dbReference type="Proteomes" id="UP000759443"/>
    </source>
</evidence>
<dbReference type="CDD" id="cd11386">
    <property type="entry name" value="MCP_signal"/>
    <property type="match status" value="1"/>
</dbReference>
<evidence type="ECO:0000256" key="2">
    <source>
        <dbReference type="ARBA" id="ARBA00029447"/>
    </source>
</evidence>
<dbReference type="InterPro" id="IPR003660">
    <property type="entry name" value="HAMP_dom"/>
</dbReference>
<dbReference type="Gene3D" id="6.10.340.10">
    <property type="match status" value="1"/>
</dbReference>
<dbReference type="RefSeq" id="WP_209947157.1">
    <property type="nucleotide sequence ID" value="NZ_JAGGJU010000011.1"/>
</dbReference>
<dbReference type="Pfam" id="PF00672">
    <property type="entry name" value="HAMP"/>
    <property type="match status" value="1"/>
</dbReference>
<dbReference type="SMART" id="SM00304">
    <property type="entry name" value="HAMP"/>
    <property type="match status" value="2"/>
</dbReference>
<protein>
    <submittedName>
        <fullName evidence="8">Methyl-accepting chemotaxis protein</fullName>
    </submittedName>
</protein>
<keyword evidence="9" id="KW-1185">Reference proteome</keyword>
<comment type="similarity">
    <text evidence="2">Belongs to the methyl-accepting chemotaxis (MCP) protein family.</text>
</comment>
<dbReference type="InterPro" id="IPR051310">
    <property type="entry name" value="MCP_chemotaxis"/>
</dbReference>
<keyword evidence="4" id="KW-0175">Coiled coil</keyword>
<feature type="domain" description="Methyl-accepting transducer" evidence="6">
    <location>
        <begin position="355"/>
        <end position="584"/>
    </location>
</feature>
<dbReference type="PROSITE" id="PS50111">
    <property type="entry name" value="CHEMOTAXIS_TRANSDUC_2"/>
    <property type="match status" value="1"/>
</dbReference>
<evidence type="ECO:0000313" key="8">
    <source>
        <dbReference type="EMBL" id="MBP1852309.1"/>
    </source>
</evidence>
<evidence type="ECO:0000259" key="7">
    <source>
        <dbReference type="PROSITE" id="PS50885"/>
    </source>
</evidence>
<feature type="region of interest" description="Disordered" evidence="5">
    <location>
        <begin position="272"/>
        <end position="294"/>
    </location>
</feature>
<proteinExistence type="inferred from homology"/>
<dbReference type="SUPFAM" id="SSF58104">
    <property type="entry name" value="Methyl-accepting chemotaxis protein (MCP) signaling domain"/>
    <property type="match status" value="1"/>
</dbReference>
<evidence type="ECO:0000256" key="3">
    <source>
        <dbReference type="PROSITE-ProRule" id="PRU00284"/>
    </source>
</evidence>
<evidence type="ECO:0000256" key="1">
    <source>
        <dbReference type="ARBA" id="ARBA00022500"/>
    </source>
</evidence>
<dbReference type="SUPFAM" id="SSF158472">
    <property type="entry name" value="HAMP domain-like"/>
    <property type="match status" value="1"/>
</dbReference>
<evidence type="ECO:0000256" key="4">
    <source>
        <dbReference type="SAM" id="Coils"/>
    </source>
</evidence>
<dbReference type="PROSITE" id="PS50885">
    <property type="entry name" value="HAMP"/>
    <property type="match status" value="2"/>
</dbReference>
<dbReference type="Gene3D" id="1.10.287.950">
    <property type="entry name" value="Methyl-accepting chemotaxis protein"/>
    <property type="match status" value="1"/>
</dbReference>
<feature type="coiled-coil region" evidence="4">
    <location>
        <begin position="367"/>
        <end position="394"/>
    </location>
</feature>
<evidence type="ECO:0000256" key="5">
    <source>
        <dbReference type="SAM" id="MobiDB-lite"/>
    </source>
</evidence>
<feature type="compositionally biased region" description="Basic and acidic residues" evidence="5">
    <location>
        <begin position="278"/>
        <end position="293"/>
    </location>
</feature>
<dbReference type="Proteomes" id="UP000759443">
    <property type="component" value="Unassembled WGS sequence"/>
</dbReference>
<feature type="region of interest" description="Disordered" evidence="5">
    <location>
        <begin position="626"/>
        <end position="679"/>
    </location>
</feature>
<accession>A0ABS4E2Z1</accession>
<dbReference type="Pfam" id="PF00015">
    <property type="entry name" value="MCPsignal"/>
    <property type="match status" value="1"/>
</dbReference>